<gene>
    <name evidence="7" type="ORF">SteCoe_37828</name>
</gene>
<comment type="caution">
    <text evidence="7">The sequence shown here is derived from an EMBL/GenBank/DDBJ whole genome shotgun (WGS) entry which is preliminary data.</text>
</comment>
<dbReference type="InterPro" id="IPR047843">
    <property type="entry name" value="WLS-like_TM"/>
</dbReference>
<evidence type="ECO:0000313" key="7">
    <source>
        <dbReference type="EMBL" id="OMJ65662.1"/>
    </source>
</evidence>
<evidence type="ECO:0000256" key="2">
    <source>
        <dbReference type="ARBA" id="ARBA00022692"/>
    </source>
</evidence>
<sequence>MEPEIANRVNVRIDLPEKKISNIFAASLAGVVLVIGIILAGAISPNIVNTLSYDVPQCTPGNLSQCISPYYNQKLSFEILGLEKPNQLLYFSVEPYSSEKIKSELRVNYILYVKKAEEYEKKLIKDTNITIDCSENSCKTRPIIYIPYIDYKDYLIAMEVDRVPIINGLKFYSTTINSDFSLFVISLKYIFFTLSISNLIYFIIHVRNIPVHNWRFESKSIFLMNLSLVVFNDPFSAISIVNVNPKFSSISVFCNTQFIVSLMLFWLLSFQYSIKFKLKIFLYCCELMGICIFYFLIFKNYLYATINFRYDPTYKWSSRFTEVSKEQYTGLIVLLSLFGIIGMIFSILNLIKYPTLLFIEKIYKISNALMMIFTFVFIGFGFLQPVPRQACLVMIVIVIFNVYFMLLLWFFRPDKECYDMMGRNMSAEFFGIAVDIKDPGISKKLTNNSGGLEESSIQNVKVGRLDGDLDMTKFERMVSSK</sequence>
<feature type="transmembrane region" description="Helical" evidence="5">
    <location>
        <begin position="20"/>
        <end position="43"/>
    </location>
</feature>
<dbReference type="AlphaFoldDB" id="A0A1R2AMC6"/>
<feature type="domain" description="Wntless-like transmembrane" evidence="6">
    <location>
        <begin position="177"/>
        <end position="414"/>
    </location>
</feature>
<accession>A0A1R2AMC6</accession>
<keyword evidence="3 5" id="KW-1133">Transmembrane helix</keyword>
<evidence type="ECO:0000256" key="1">
    <source>
        <dbReference type="ARBA" id="ARBA00004141"/>
    </source>
</evidence>
<evidence type="ECO:0000256" key="4">
    <source>
        <dbReference type="ARBA" id="ARBA00023136"/>
    </source>
</evidence>
<feature type="transmembrane region" description="Helical" evidence="5">
    <location>
        <begin position="222"/>
        <end position="241"/>
    </location>
</feature>
<dbReference type="PANTHER" id="PTHR31918">
    <property type="entry name" value="TRANSMEMBRANE PROTEIN 181"/>
    <property type="match status" value="1"/>
</dbReference>
<feature type="transmembrane region" description="Helical" evidence="5">
    <location>
        <begin position="280"/>
        <end position="298"/>
    </location>
</feature>
<dbReference type="InterPro" id="IPR040416">
    <property type="entry name" value="TMEM181"/>
</dbReference>
<keyword evidence="2 5" id="KW-0812">Transmembrane</keyword>
<comment type="subcellular location">
    <subcellularLocation>
        <location evidence="1">Membrane</location>
        <topology evidence="1">Multi-pass membrane protein</topology>
    </subcellularLocation>
</comment>
<dbReference type="Proteomes" id="UP000187209">
    <property type="component" value="Unassembled WGS sequence"/>
</dbReference>
<keyword evidence="4 5" id="KW-0472">Membrane</keyword>
<organism evidence="7 8">
    <name type="scientific">Stentor coeruleus</name>
    <dbReference type="NCBI Taxonomy" id="5963"/>
    <lineage>
        <taxon>Eukaryota</taxon>
        <taxon>Sar</taxon>
        <taxon>Alveolata</taxon>
        <taxon>Ciliophora</taxon>
        <taxon>Postciliodesmatophora</taxon>
        <taxon>Heterotrichea</taxon>
        <taxon>Heterotrichida</taxon>
        <taxon>Stentoridae</taxon>
        <taxon>Stentor</taxon>
    </lineage>
</organism>
<reference evidence="7 8" key="1">
    <citation type="submission" date="2016-11" db="EMBL/GenBank/DDBJ databases">
        <title>The macronuclear genome of Stentor coeruleus: a giant cell with tiny introns.</title>
        <authorList>
            <person name="Slabodnick M."/>
            <person name="Ruby J.G."/>
            <person name="Reiff S.B."/>
            <person name="Swart E.C."/>
            <person name="Gosai S."/>
            <person name="Prabakaran S."/>
            <person name="Witkowska E."/>
            <person name="Larue G.E."/>
            <person name="Fisher S."/>
            <person name="Freeman R.M."/>
            <person name="Gunawardena J."/>
            <person name="Chu W."/>
            <person name="Stover N.A."/>
            <person name="Gregory B.D."/>
            <person name="Nowacki M."/>
            <person name="Derisi J."/>
            <person name="Roy S.W."/>
            <person name="Marshall W.F."/>
            <person name="Sood P."/>
        </authorList>
    </citation>
    <scope>NUCLEOTIDE SEQUENCE [LARGE SCALE GENOMIC DNA]</scope>
    <source>
        <strain evidence="7">WM001</strain>
    </source>
</reference>
<evidence type="ECO:0000256" key="3">
    <source>
        <dbReference type="ARBA" id="ARBA00022989"/>
    </source>
</evidence>
<keyword evidence="8" id="KW-1185">Reference proteome</keyword>
<name>A0A1R2AMC6_9CILI</name>
<feature type="transmembrane region" description="Helical" evidence="5">
    <location>
        <begin position="247"/>
        <end position="268"/>
    </location>
</feature>
<dbReference type="Pfam" id="PF06664">
    <property type="entry name" value="WLS-like_TM"/>
    <property type="match status" value="1"/>
</dbReference>
<evidence type="ECO:0000313" key="8">
    <source>
        <dbReference type="Proteomes" id="UP000187209"/>
    </source>
</evidence>
<dbReference type="GO" id="GO:0016020">
    <property type="term" value="C:membrane"/>
    <property type="evidence" value="ECO:0007669"/>
    <property type="project" value="UniProtKB-SubCell"/>
</dbReference>
<feature type="transmembrane region" description="Helical" evidence="5">
    <location>
        <begin position="328"/>
        <end position="350"/>
    </location>
</feature>
<feature type="transmembrane region" description="Helical" evidence="5">
    <location>
        <begin position="180"/>
        <end position="201"/>
    </location>
</feature>
<feature type="transmembrane region" description="Helical" evidence="5">
    <location>
        <begin position="389"/>
        <end position="411"/>
    </location>
</feature>
<dbReference type="EMBL" id="MPUH01002008">
    <property type="protein sequence ID" value="OMJ65662.1"/>
    <property type="molecule type" value="Genomic_DNA"/>
</dbReference>
<dbReference type="OrthoDB" id="28186at2759"/>
<feature type="transmembrane region" description="Helical" evidence="5">
    <location>
        <begin position="362"/>
        <end position="383"/>
    </location>
</feature>
<dbReference type="PANTHER" id="PTHR31918:SF1">
    <property type="entry name" value="TRANSMEMBRANE PROTEIN 181"/>
    <property type="match status" value="1"/>
</dbReference>
<proteinExistence type="predicted"/>
<evidence type="ECO:0000256" key="5">
    <source>
        <dbReference type="SAM" id="Phobius"/>
    </source>
</evidence>
<dbReference type="GO" id="GO:0015643">
    <property type="term" value="F:toxic substance binding"/>
    <property type="evidence" value="ECO:0007669"/>
    <property type="project" value="InterPro"/>
</dbReference>
<evidence type="ECO:0000259" key="6">
    <source>
        <dbReference type="Pfam" id="PF06664"/>
    </source>
</evidence>
<protein>
    <recommendedName>
        <fullName evidence="6">Wntless-like transmembrane domain-containing protein</fullName>
    </recommendedName>
</protein>